<dbReference type="GO" id="GO:0005829">
    <property type="term" value="C:cytosol"/>
    <property type="evidence" value="ECO:0007669"/>
    <property type="project" value="TreeGrafter"/>
</dbReference>
<dbReference type="Pfam" id="PF08282">
    <property type="entry name" value="Hydrolase_3"/>
    <property type="match status" value="1"/>
</dbReference>
<keyword evidence="2" id="KW-1185">Reference proteome</keyword>
<dbReference type="PANTHER" id="PTHR10000:SF8">
    <property type="entry name" value="HAD SUPERFAMILY HYDROLASE-LIKE, TYPE 3"/>
    <property type="match status" value="1"/>
</dbReference>
<organism evidence="1 2">
    <name type="scientific">Massilimicrobiota timonensis</name>
    <dbReference type="NCBI Taxonomy" id="1776392"/>
    <lineage>
        <taxon>Bacteria</taxon>
        <taxon>Bacillati</taxon>
        <taxon>Bacillota</taxon>
        <taxon>Erysipelotrichia</taxon>
        <taxon>Erysipelotrichales</taxon>
        <taxon>Erysipelotrichaceae</taxon>
        <taxon>Massilimicrobiota</taxon>
    </lineage>
</organism>
<comment type="caution">
    <text evidence="1">The sequence shown here is derived from an EMBL/GenBank/DDBJ whole genome shotgun (WGS) entry which is preliminary data.</text>
</comment>
<dbReference type="GO" id="GO:0016791">
    <property type="term" value="F:phosphatase activity"/>
    <property type="evidence" value="ECO:0007669"/>
    <property type="project" value="TreeGrafter"/>
</dbReference>
<evidence type="ECO:0000313" key="2">
    <source>
        <dbReference type="Proteomes" id="UP000195305"/>
    </source>
</evidence>
<dbReference type="OrthoDB" id="1654797at2"/>
<dbReference type="InterPro" id="IPR000150">
    <property type="entry name" value="Cof"/>
</dbReference>
<dbReference type="Gene3D" id="3.30.1240.10">
    <property type="match status" value="1"/>
</dbReference>
<dbReference type="PROSITE" id="PS01229">
    <property type="entry name" value="COF_2"/>
    <property type="match status" value="1"/>
</dbReference>
<proteinExistence type="predicted"/>
<dbReference type="InterPro" id="IPR036412">
    <property type="entry name" value="HAD-like_sf"/>
</dbReference>
<dbReference type="NCBIfam" id="TIGR00099">
    <property type="entry name" value="Cof-subfamily"/>
    <property type="match status" value="1"/>
</dbReference>
<dbReference type="GO" id="GO:0000287">
    <property type="term" value="F:magnesium ion binding"/>
    <property type="evidence" value="ECO:0007669"/>
    <property type="project" value="TreeGrafter"/>
</dbReference>
<evidence type="ECO:0008006" key="3">
    <source>
        <dbReference type="Google" id="ProtNLM"/>
    </source>
</evidence>
<accession>A0A1Y4T648</accession>
<gene>
    <name evidence="1" type="ORF">B5E75_00620</name>
</gene>
<dbReference type="Proteomes" id="UP000195305">
    <property type="component" value="Unassembled WGS sequence"/>
</dbReference>
<dbReference type="SUPFAM" id="SSF56784">
    <property type="entry name" value="HAD-like"/>
    <property type="match status" value="1"/>
</dbReference>
<protein>
    <recommendedName>
        <fullName evidence="3">Hydrolase</fullName>
    </recommendedName>
</protein>
<dbReference type="SFLD" id="SFLDG01140">
    <property type="entry name" value="C2.B:_Phosphomannomutase_and_P"/>
    <property type="match status" value="1"/>
</dbReference>
<dbReference type="InterPro" id="IPR023214">
    <property type="entry name" value="HAD_sf"/>
</dbReference>
<dbReference type="AlphaFoldDB" id="A0A1Y4T648"/>
<dbReference type="EMBL" id="NFLJ01000001">
    <property type="protein sequence ID" value="OUQ36672.1"/>
    <property type="molecule type" value="Genomic_DNA"/>
</dbReference>
<sequence>MSRKIIFFDIDGTLFCPELGRITDEVKNAIKSVQKQGHLCFVASGRPYGFIAENVKEIGFDGYVLANGANVKYHNKDLTARYLNPETVKELTECLKSKNIEYILQTPTLCYLNQSNQCLLDFYSHCNIDFHNLCYQYDEEDIIKRTVKMEAWTKNQEELDYAISCFQSFSYELHPDHHSLEIYSNEVSKATGILDVLHELNIDIKDSYCFGDGPNDVEMFETVGHPIAMGNAIEDIKKRAEIICPSVQENGVAIQLEKMFNE</sequence>
<dbReference type="RefSeq" id="WP_087356887.1">
    <property type="nucleotide sequence ID" value="NZ_NFLJ01000001.1"/>
</dbReference>
<dbReference type="Gene3D" id="3.40.50.1000">
    <property type="entry name" value="HAD superfamily/HAD-like"/>
    <property type="match status" value="1"/>
</dbReference>
<reference evidence="1 2" key="1">
    <citation type="journal article" date="2018" name="BMC Genomics">
        <title>Whole genome sequencing and function prediction of 133 gut anaerobes isolated from chicken caecum in pure cultures.</title>
        <authorList>
            <person name="Medvecky M."/>
            <person name="Cejkova D."/>
            <person name="Polansky O."/>
            <person name="Karasova D."/>
            <person name="Kubasova T."/>
            <person name="Cizek A."/>
            <person name="Rychlik I."/>
        </authorList>
    </citation>
    <scope>NUCLEOTIDE SEQUENCE [LARGE SCALE GENOMIC DNA]</scope>
    <source>
        <strain evidence="1 2">An13</strain>
    </source>
</reference>
<dbReference type="InterPro" id="IPR006379">
    <property type="entry name" value="HAD-SF_hydro_IIB"/>
</dbReference>
<dbReference type="SFLD" id="SFLDS00003">
    <property type="entry name" value="Haloacid_Dehalogenase"/>
    <property type="match status" value="1"/>
</dbReference>
<evidence type="ECO:0000313" key="1">
    <source>
        <dbReference type="EMBL" id="OUQ36672.1"/>
    </source>
</evidence>
<dbReference type="PANTHER" id="PTHR10000">
    <property type="entry name" value="PHOSPHOSERINE PHOSPHATASE"/>
    <property type="match status" value="1"/>
</dbReference>
<name>A0A1Y4T648_9FIRM</name>
<dbReference type="NCBIfam" id="TIGR01484">
    <property type="entry name" value="HAD-SF-IIB"/>
    <property type="match status" value="1"/>
</dbReference>